<gene>
    <name evidence="2" type="ORF">EDC29_101591</name>
</gene>
<name>A0A4R4ALZ1_MARGR</name>
<feature type="signal peptide" evidence="1">
    <location>
        <begin position="1"/>
        <end position="22"/>
    </location>
</feature>
<comment type="caution">
    <text evidence="2">The sequence shown here is derived from an EMBL/GenBank/DDBJ whole genome shotgun (WGS) entry which is preliminary data.</text>
</comment>
<evidence type="ECO:0000313" key="2">
    <source>
        <dbReference type="EMBL" id="TCW40174.1"/>
    </source>
</evidence>
<protein>
    <submittedName>
        <fullName evidence="2">Diheme cytochrome c</fullName>
    </submittedName>
</protein>
<keyword evidence="1" id="KW-0732">Signal</keyword>
<feature type="chain" id="PRO_5020751257" evidence="1">
    <location>
        <begin position="23"/>
        <end position="165"/>
    </location>
</feature>
<dbReference type="RefSeq" id="WP_123141308.1">
    <property type="nucleotide sequence ID" value="NZ_NRRH01000023.1"/>
</dbReference>
<accession>A0A4R4ALZ1</accession>
<organism evidence="2 3">
    <name type="scientific">Marichromatium gracile</name>
    <name type="common">Chromatium gracile</name>
    <dbReference type="NCBI Taxonomy" id="1048"/>
    <lineage>
        <taxon>Bacteria</taxon>
        <taxon>Pseudomonadati</taxon>
        <taxon>Pseudomonadota</taxon>
        <taxon>Gammaproteobacteria</taxon>
        <taxon>Chromatiales</taxon>
        <taxon>Chromatiaceae</taxon>
        <taxon>Marichromatium</taxon>
    </lineage>
</organism>
<dbReference type="InterPro" id="IPR018588">
    <property type="entry name" value="Dihaem_cytochrome-c"/>
</dbReference>
<reference evidence="2 3" key="1">
    <citation type="submission" date="2019-03" db="EMBL/GenBank/DDBJ databases">
        <title>Genomic Encyclopedia of Type Strains, Phase IV (KMG-IV): sequencing the most valuable type-strain genomes for metagenomic binning, comparative biology and taxonomic classification.</title>
        <authorList>
            <person name="Goeker M."/>
        </authorList>
    </citation>
    <scope>NUCLEOTIDE SEQUENCE [LARGE SCALE GENOMIC DNA]</scope>
    <source>
        <strain evidence="2 3">DSM 203</strain>
    </source>
</reference>
<sequence>MPQRITPLFALLALTLTSAAPADDDRLGAVTDPTTRAVCGDCHLVYQPALLSARDWRQIMIPQSLAAHYGETLELDETRRLAISDYLQANATVSARLDPPPTNGLPRITETTAFRHEHAELARLQDSAGQAIPALGDCLGCHPRAESGIYEDDEVRIPGLGHWRD</sequence>
<dbReference type="Proteomes" id="UP000295247">
    <property type="component" value="Unassembled WGS sequence"/>
</dbReference>
<dbReference type="Pfam" id="PF09626">
    <property type="entry name" value="DHC"/>
    <property type="match status" value="1"/>
</dbReference>
<proteinExistence type="predicted"/>
<evidence type="ECO:0000256" key="1">
    <source>
        <dbReference type="SAM" id="SignalP"/>
    </source>
</evidence>
<dbReference type="AlphaFoldDB" id="A0A4R4ALZ1"/>
<dbReference type="EMBL" id="SMDC01000001">
    <property type="protein sequence ID" value="TCW40174.1"/>
    <property type="molecule type" value="Genomic_DNA"/>
</dbReference>
<evidence type="ECO:0000313" key="3">
    <source>
        <dbReference type="Proteomes" id="UP000295247"/>
    </source>
</evidence>